<name>A0ABY5KPS4_9CELL</name>
<evidence type="ECO:0000256" key="1">
    <source>
        <dbReference type="SAM" id="MobiDB-lite"/>
    </source>
</evidence>
<feature type="region of interest" description="Disordered" evidence="1">
    <location>
        <begin position="54"/>
        <end position="84"/>
    </location>
</feature>
<sequence>MAAVLALVGLWRLVVTRRDARARTRDHAPYHQPAAPAPAEEDLLVTRMRVEELNTSAPAPARHDDAPTRATPAPQTRPSTAGGVDFDAPVFDEHPDGWQSPADLVEGFLLAWSLEAVERRRINASAPYSAAVTARLPAAMRTDTFGQLVRLPIWAPIDTDDAAVARARLTTMCIAWKLFDQLNSRWQLRVGDFNQYAQKLSFATGETDRPSVFADLSAAAAKCLLADRITRASLGQGDLTAAERWFATGDKTLLLTNATGHAAIPFVIGGSPITLIGTRDLFQLSVWSCARVLADMNSPDLYIEHYRHRTPTLTTILDAGVSRFDQARRLPTVQALTYDLWPGWGGERA</sequence>
<evidence type="ECO:0008006" key="4">
    <source>
        <dbReference type="Google" id="ProtNLM"/>
    </source>
</evidence>
<protein>
    <recommendedName>
        <fullName evidence="4">DUF1266 domain-containing protein</fullName>
    </recommendedName>
</protein>
<reference evidence="2 3" key="1">
    <citation type="submission" date="2022-07" db="EMBL/GenBank/DDBJ databases">
        <title>Novel species in genus cellulomonas.</title>
        <authorList>
            <person name="Ye L."/>
        </authorList>
    </citation>
    <scope>NUCLEOTIDE SEQUENCE [LARGE SCALE GENOMIC DNA]</scope>
    <source>
        <strain evidence="3">zg-B89</strain>
    </source>
</reference>
<organism evidence="2 3">
    <name type="scientific">Cellulomonas xiejunii</name>
    <dbReference type="NCBI Taxonomy" id="2968083"/>
    <lineage>
        <taxon>Bacteria</taxon>
        <taxon>Bacillati</taxon>
        <taxon>Actinomycetota</taxon>
        <taxon>Actinomycetes</taxon>
        <taxon>Micrococcales</taxon>
        <taxon>Cellulomonadaceae</taxon>
        <taxon>Cellulomonas</taxon>
    </lineage>
</organism>
<dbReference type="RefSeq" id="WP_256769374.1">
    <property type="nucleotide sequence ID" value="NZ_CP101987.1"/>
</dbReference>
<accession>A0ABY5KPS4</accession>
<feature type="region of interest" description="Disordered" evidence="1">
    <location>
        <begin position="22"/>
        <end position="42"/>
    </location>
</feature>
<keyword evidence="3" id="KW-1185">Reference proteome</keyword>
<evidence type="ECO:0000313" key="2">
    <source>
        <dbReference type="EMBL" id="UUI71769.1"/>
    </source>
</evidence>
<gene>
    <name evidence="2" type="ORF">NP048_18590</name>
</gene>
<proteinExistence type="predicted"/>
<dbReference type="Proteomes" id="UP001316384">
    <property type="component" value="Chromosome"/>
</dbReference>
<feature type="compositionally biased region" description="Low complexity" evidence="1">
    <location>
        <begin position="68"/>
        <end position="81"/>
    </location>
</feature>
<evidence type="ECO:0000313" key="3">
    <source>
        <dbReference type="Proteomes" id="UP001316384"/>
    </source>
</evidence>
<dbReference type="EMBL" id="CP101987">
    <property type="protein sequence ID" value="UUI71769.1"/>
    <property type="molecule type" value="Genomic_DNA"/>
</dbReference>